<dbReference type="SUPFAM" id="SSF47413">
    <property type="entry name" value="lambda repressor-like DNA-binding domains"/>
    <property type="match status" value="1"/>
</dbReference>
<dbReference type="PROSITE" id="PS50943">
    <property type="entry name" value="HTH_CROC1"/>
    <property type="match status" value="1"/>
</dbReference>
<dbReference type="InterPro" id="IPR010982">
    <property type="entry name" value="Lambda_DNA-bd_dom_sf"/>
</dbReference>
<evidence type="ECO:0000313" key="2">
    <source>
        <dbReference type="EMBL" id="MFK4751450.1"/>
    </source>
</evidence>
<dbReference type="Proteomes" id="UP001620597">
    <property type="component" value="Unassembled WGS sequence"/>
</dbReference>
<dbReference type="Pfam" id="PF01381">
    <property type="entry name" value="HTH_3"/>
    <property type="match status" value="1"/>
</dbReference>
<dbReference type="Gene3D" id="1.10.260.40">
    <property type="entry name" value="lambda repressor-like DNA-binding domains"/>
    <property type="match status" value="1"/>
</dbReference>
<dbReference type="InterPro" id="IPR001387">
    <property type="entry name" value="Cro/C1-type_HTH"/>
</dbReference>
<protein>
    <submittedName>
        <fullName evidence="2">Helix-turn-helix transcriptional regulator</fullName>
    </submittedName>
</protein>
<reference evidence="2 3" key="1">
    <citation type="submission" date="2024-03" db="EMBL/GenBank/DDBJ databases">
        <title>High-quality draft genome sequence of Oceanobacter sp. wDCs-4.</title>
        <authorList>
            <person name="Dong C."/>
        </authorList>
    </citation>
    <scope>NUCLEOTIDE SEQUENCE [LARGE SCALE GENOMIC DNA]</scope>
    <source>
        <strain evidence="3">wDCs-4</strain>
    </source>
</reference>
<proteinExistence type="predicted"/>
<name>A0ABW8NF92_9GAMM</name>
<organism evidence="2 3">
    <name type="scientific">Oceanobacter antarcticus</name>
    <dbReference type="NCBI Taxonomy" id="3133425"/>
    <lineage>
        <taxon>Bacteria</taxon>
        <taxon>Pseudomonadati</taxon>
        <taxon>Pseudomonadota</taxon>
        <taxon>Gammaproteobacteria</taxon>
        <taxon>Oceanospirillales</taxon>
        <taxon>Oceanospirillaceae</taxon>
        <taxon>Oceanobacter</taxon>
    </lineage>
</organism>
<dbReference type="RefSeq" id="WP_416204907.1">
    <property type="nucleotide sequence ID" value="NZ_JBBKTX010000003.1"/>
</dbReference>
<comment type="caution">
    <text evidence="2">The sequence shown here is derived from an EMBL/GenBank/DDBJ whole genome shotgun (WGS) entry which is preliminary data.</text>
</comment>
<evidence type="ECO:0000259" key="1">
    <source>
        <dbReference type="PROSITE" id="PS50943"/>
    </source>
</evidence>
<evidence type="ECO:0000313" key="3">
    <source>
        <dbReference type="Proteomes" id="UP001620597"/>
    </source>
</evidence>
<gene>
    <name evidence="2" type="ORF">WG929_03405</name>
</gene>
<feature type="domain" description="HTH cro/C1-type" evidence="1">
    <location>
        <begin position="10"/>
        <end position="40"/>
    </location>
</feature>
<accession>A0ABW8NF92</accession>
<dbReference type="EMBL" id="JBBKTX010000003">
    <property type="protein sequence ID" value="MFK4751450.1"/>
    <property type="molecule type" value="Genomic_DNA"/>
</dbReference>
<keyword evidence="3" id="KW-1185">Reference proteome</keyword>
<sequence length="79" mass="8690">MTAGDTMIDIKLAREILGLTQSELAGSIGLSRVIVGQIERRQKPLQRQTSLAIECLLRRNNLPIPTAEPADKKKYSADS</sequence>
<dbReference type="CDD" id="cd00093">
    <property type="entry name" value="HTH_XRE"/>
    <property type="match status" value="1"/>
</dbReference>